<protein>
    <recommendedName>
        <fullName evidence="7">Rubredoxin</fullName>
    </recommendedName>
</protein>
<dbReference type="Pfam" id="PF00301">
    <property type="entry name" value="Rubredoxin"/>
    <property type="match status" value="1"/>
</dbReference>
<feature type="domain" description="Rubredoxin-like" evidence="9">
    <location>
        <begin position="1"/>
        <end position="52"/>
    </location>
</feature>
<dbReference type="CDD" id="cd00730">
    <property type="entry name" value="rubredoxin"/>
    <property type="match status" value="1"/>
</dbReference>
<evidence type="ECO:0000256" key="5">
    <source>
        <dbReference type="ARBA" id="ARBA00022982"/>
    </source>
</evidence>
<keyword evidence="5 7" id="KW-0249">Electron transport</keyword>
<dbReference type="OMA" id="MSAYRCP"/>
<dbReference type="GeneID" id="41321875"/>
<dbReference type="PRINTS" id="PR00163">
    <property type="entry name" value="RUBREDOXIN"/>
</dbReference>
<evidence type="ECO:0000256" key="2">
    <source>
        <dbReference type="ARBA" id="ARBA00005337"/>
    </source>
</evidence>
<name>A0A3G3IHC1_9ARCH</name>
<keyword evidence="4 7" id="KW-0479">Metal-binding</keyword>
<evidence type="ECO:0000256" key="8">
    <source>
        <dbReference type="PIRSR" id="PIRSR000071-1"/>
    </source>
</evidence>
<dbReference type="InterPro" id="IPR024934">
    <property type="entry name" value="Rubredoxin-like_dom"/>
</dbReference>
<evidence type="ECO:0000256" key="4">
    <source>
        <dbReference type="ARBA" id="ARBA00022723"/>
    </source>
</evidence>
<evidence type="ECO:0000256" key="6">
    <source>
        <dbReference type="ARBA" id="ARBA00023004"/>
    </source>
</evidence>
<sequence>MAKYECTMCGYVYDEAKGIPNADIPPGTKWEDLPDDWTCPMCGSTKDMFQKIED</sequence>
<comment type="function">
    <text evidence="1 7">Rubredoxin is a small nonheme, iron protein lacking acid-labile sulfide. Its single Fe, chelated to 4 Cys, functions as an electron acceptor and may also stabilize the conformation of the molecule.</text>
</comment>
<dbReference type="GO" id="GO:0009055">
    <property type="term" value="F:electron transfer activity"/>
    <property type="evidence" value="ECO:0007669"/>
    <property type="project" value="InterPro"/>
</dbReference>
<feature type="binding site" evidence="8">
    <location>
        <position position="9"/>
    </location>
    <ligand>
        <name>Fe cation</name>
        <dbReference type="ChEBI" id="CHEBI:24875"/>
    </ligand>
</feature>
<reference evidence="10 11" key="1">
    <citation type="submission" date="2016-10" db="EMBL/GenBank/DDBJ databases">
        <title>Complete genome of the TMA-utilizing, human hosted archaeon Methanomethylophilus alvus Gen. nov, sp. nov., strain Mx-05, derived from a pure culture.</title>
        <authorList>
            <person name="Brugere J.-F."/>
            <person name="Ben Hania W."/>
            <person name="Chaudhary P.P."/>
            <person name="Gaci N."/>
            <person name="Borrel G."/>
            <person name="Cao Van Tuat L."/>
            <person name="Fardeau M.-L."/>
            <person name="Harris H.M.B."/>
            <person name="O'Toole P.W."/>
            <person name="Ollivier B."/>
        </authorList>
    </citation>
    <scope>NUCLEOTIDE SEQUENCE [LARGE SCALE GENOMIC DNA]</scope>
    <source>
        <strain evidence="10 11">Mx-05</strain>
    </source>
</reference>
<evidence type="ECO:0000313" key="11">
    <source>
        <dbReference type="Proteomes" id="UP000273278"/>
    </source>
</evidence>
<feature type="binding site" evidence="8">
    <location>
        <position position="6"/>
    </location>
    <ligand>
        <name>Fe cation</name>
        <dbReference type="ChEBI" id="CHEBI:24875"/>
    </ligand>
</feature>
<dbReference type="PANTHER" id="PTHR47627">
    <property type="entry name" value="RUBREDOXIN"/>
    <property type="match status" value="1"/>
</dbReference>
<dbReference type="Gene3D" id="2.20.28.10">
    <property type="match status" value="1"/>
</dbReference>
<evidence type="ECO:0000313" key="10">
    <source>
        <dbReference type="EMBL" id="AYQ55230.1"/>
    </source>
</evidence>
<proteinExistence type="inferred from homology"/>
<evidence type="ECO:0000256" key="3">
    <source>
        <dbReference type="ARBA" id="ARBA00022448"/>
    </source>
</evidence>
<dbReference type="PIRSF" id="PIRSF000071">
    <property type="entry name" value="Rubredoxin"/>
    <property type="match status" value="1"/>
</dbReference>
<evidence type="ECO:0000259" key="9">
    <source>
        <dbReference type="PROSITE" id="PS50903"/>
    </source>
</evidence>
<dbReference type="RefSeq" id="WP_015504979.1">
    <property type="nucleotide sequence ID" value="NZ_CAYARL010000026.1"/>
</dbReference>
<dbReference type="PROSITE" id="PS50903">
    <property type="entry name" value="RUBREDOXIN_LIKE"/>
    <property type="match status" value="1"/>
</dbReference>
<accession>A0A3G3IHC1</accession>
<comment type="cofactor">
    <cofactor evidence="7 8">
        <name>Fe(3+)</name>
        <dbReference type="ChEBI" id="CHEBI:29034"/>
    </cofactor>
    <text evidence="7 8">Binds 1 Fe(3+) ion per subunit.</text>
</comment>
<dbReference type="InterPro" id="IPR018527">
    <property type="entry name" value="Rubredoxin_Fe_BS"/>
</dbReference>
<feature type="binding site" evidence="8">
    <location>
        <position position="42"/>
    </location>
    <ligand>
        <name>Fe cation</name>
        <dbReference type="ChEBI" id="CHEBI:24875"/>
    </ligand>
</feature>
<organism evidence="10 11">
    <name type="scientific">Methanomethylophilus alvi</name>
    <dbReference type="NCBI Taxonomy" id="1291540"/>
    <lineage>
        <taxon>Archaea</taxon>
        <taxon>Methanobacteriati</taxon>
        <taxon>Thermoplasmatota</taxon>
        <taxon>Thermoplasmata</taxon>
        <taxon>Methanomassiliicoccales</taxon>
        <taxon>Methanomethylophilaceae</taxon>
        <taxon>Methanomethylophilus</taxon>
    </lineage>
</organism>
<dbReference type="PANTHER" id="PTHR47627:SF1">
    <property type="entry name" value="RUBREDOXIN-1-RELATED"/>
    <property type="match status" value="1"/>
</dbReference>
<dbReference type="InterPro" id="IPR024922">
    <property type="entry name" value="Rubredoxin"/>
</dbReference>
<dbReference type="GO" id="GO:0005506">
    <property type="term" value="F:iron ion binding"/>
    <property type="evidence" value="ECO:0007669"/>
    <property type="project" value="InterPro"/>
</dbReference>
<evidence type="ECO:0000256" key="1">
    <source>
        <dbReference type="ARBA" id="ARBA00002360"/>
    </source>
</evidence>
<gene>
    <name evidence="10" type="ORF">BKD89_05365</name>
</gene>
<dbReference type="Proteomes" id="UP000273278">
    <property type="component" value="Chromosome"/>
</dbReference>
<keyword evidence="6 7" id="KW-0408">Iron</keyword>
<dbReference type="AlphaFoldDB" id="A0A3G3IHC1"/>
<dbReference type="GO" id="GO:0043448">
    <property type="term" value="P:alkane catabolic process"/>
    <property type="evidence" value="ECO:0007669"/>
    <property type="project" value="TreeGrafter"/>
</dbReference>
<dbReference type="InterPro" id="IPR050526">
    <property type="entry name" value="Rubredoxin_ET"/>
</dbReference>
<comment type="similarity">
    <text evidence="2 7">Belongs to the rubredoxin family.</text>
</comment>
<dbReference type="SUPFAM" id="SSF57802">
    <property type="entry name" value="Rubredoxin-like"/>
    <property type="match status" value="1"/>
</dbReference>
<dbReference type="FunFam" id="2.20.28.10:FF:000001">
    <property type="entry name" value="Rubredoxin"/>
    <property type="match status" value="1"/>
</dbReference>
<evidence type="ECO:0000256" key="7">
    <source>
        <dbReference type="PIRNR" id="PIRNR000071"/>
    </source>
</evidence>
<dbReference type="EMBL" id="CP017686">
    <property type="protein sequence ID" value="AYQ55230.1"/>
    <property type="molecule type" value="Genomic_DNA"/>
</dbReference>
<keyword evidence="3 7" id="KW-0813">Transport</keyword>
<dbReference type="InterPro" id="IPR024935">
    <property type="entry name" value="Rubredoxin_dom"/>
</dbReference>
<feature type="binding site" evidence="8">
    <location>
        <position position="39"/>
    </location>
    <ligand>
        <name>Fe cation</name>
        <dbReference type="ChEBI" id="CHEBI:24875"/>
    </ligand>
</feature>
<dbReference type="PROSITE" id="PS00202">
    <property type="entry name" value="RUBREDOXIN"/>
    <property type="match status" value="1"/>
</dbReference>